<evidence type="ECO:0000313" key="3">
    <source>
        <dbReference type="Proteomes" id="UP000252893"/>
    </source>
</evidence>
<keyword evidence="2" id="KW-0540">Nuclease</keyword>
<proteinExistence type="predicted"/>
<dbReference type="Pfam" id="PF03372">
    <property type="entry name" value="Exo_endo_phos"/>
    <property type="match status" value="1"/>
</dbReference>
<accession>A0A366E0E9</accession>
<gene>
    <name evidence="2" type="ORF">DFR47_104290</name>
</gene>
<dbReference type="AlphaFoldDB" id="A0A366E0E9"/>
<dbReference type="InterPro" id="IPR005135">
    <property type="entry name" value="Endo/exonuclease/phosphatase"/>
</dbReference>
<dbReference type="Gene3D" id="3.60.10.10">
    <property type="entry name" value="Endonuclease/exonuclease/phosphatase"/>
    <property type="match status" value="1"/>
</dbReference>
<keyword evidence="2" id="KW-0269">Exonuclease</keyword>
<feature type="domain" description="Endonuclease/exonuclease/phosphatase" evidence="1">
    <location>
        <begin position="116"/>
        <end position="410"/>
    </location>
</feature>
<dbReference type="SUPFAM" id="SSF56219">
    <property type="entry name" value="DNase I-like"/>
    <property type="match status" value="1"/>
</dbReference>
<keyword evidence="2" id="KW-0378">Hydrolase</keyword>
<evidence type="ECO:0000259" key="1">
    <source>
        <dbReference type="Pfam" id="PF03372"/>
    </source>
</evidence>
<dbReference type="EMBL" id="QNRH01000004">
    <property type="protein sequence ID" value="RBO94928.1"/>
    <property type="molecule type" value="Genomic_DNA"/>
</dbReference>
<reference evidence="2 3" key="1">
    <citation type="submission" date="2018-06" db="EMBL/GenBank/DDBJ databases">
        <title>Genomic Encyclopedia of Type Strains, Phase IV (KMG-IV): sequencing the most valuable type-strain genomes for metagenomic binning, comparative biology and taxonomic classification.</title>
        <authorList>
            <person name="Goeker M."/>
        </authorList>
    </citation>
    <scope>NUCLEOTIDE SEQUENCE [LARGE SCALE GENOMIC DNA]</scope>
    <source>
        <strain evidence="2 3">DSM 25619</strain>
    </source>
</reference>
<sequence>MLPLISAIAIQAMLFRLGTAADERNDGTIMSEMISAQVAPVSDNTSSEKPVLFTLATFNIENLMRRFDFTGYRNENRQDRSLQLFEIDSEAQYRLLEQARMVAHTDDTRQLSALSIAQTRADILCLQEVDDLEALNAFEYGYLFKMVGQGYKHKYLIDGNDSRGIDVSVMMRDTTKSGHEIELVKLESNAHLTYQDLGVYDPVLANVGIEAHERVFKRDCLMLDLRIGGKPLTLFVTHFKSMGGVRYGQDPKLTTLPVRMAEARAVRMIIEKRFGREEAANAPWVICGDFNDYYEKIAISGDQWDGYQFTPVHEPENCLNVFLEDGFAVNLVERRPELDRWTLYHTRGPQERHLCQLDYIWASPALAQRNAHVVPEIIRNGQPYRTVFPEGQDVVRFPRIGWDRPKASDHCPVAVTLEL</sequence>
<name>A0A366E0E9_9HYPH</name>
<dbReference type="InterPro" id="IPR036691">
    <property type="entry name" value="Endo/exonu/phosph_ase_sf"/>
</dbReference>
<evidence type="ECO:0000313" key="2">
    <source>
        <dbReference type="EMBL" id="RBO94928.1"/>
    </source>
</evidence>
<dbReference type="PANTHER" id="PTHR42834">
    <property type="entry name" value="ENDONUCLEASE/EXONUCLEASE/PHOSPHATASE FAMILY PROTEIN (AFU_ORTHOLOGUE AFUA_3G09210)"/>
    <property type="match status" value="1"/>
</dbReference>
<organism evidence="2 3">
    <name type="scientific">Pseudochrobactrum asaccharolyticum</name>
    <dbReference type="NCBI Taxonomy" id="354351"/>
    <lineage>
        <taxon>Bacteria</taxon>
        <taxon>Pseudomonadati</taxon>
        <taxon>Pseudomonadota</taxon>
        <taxon>Alphaproteobacteria</taxon>
        <taxon>Hyphomicrobiales</taxon>
        <taxon>Brucellaceae</taxon>
        <taxon>Pseudochrobactrum</taxon>
    </lineage>
</organism>
<comment type="caution">
    <text evidence="2">The sequence shown here is derived from an EMBL/GenBank/DDBJ whole genome shotgun (WGS) entry which is preliminary data.</text>
</comment>
<dbReference type="GO" id="GO:0004527">
    <property type="term" value="F:exonuclease activity"/>
    <property type="evidence" value="ECO:0007669"/>
    <property type="project" value="UniProtKB-KW"/>
</dbReference>
<keyword evidence="3" id="KW-1185">Reference proteome</keyword>
<keyword evidence="2" id="KW-0255">Endonuclease</keyword>
<dbReference type="PANTHER" id="PTHR42834:SF1">
    <property type="entry name" value="ENDONUCLEASE_EXONUCLEASE_PHOSPHATASE FAMILY PROTEIN (AFU_ORTHOLOGUE AFUA_3G09210)"/>
    <property type="match status" value="1"/>
</dbReference>
<protein>
    <submittedName>
        <fullName evidence="2">Endonuclease/exonuclease/phosphatase family protein</fullName>
    </submittedName>
</protein>
<dbReference type="Proteomes" id="UP000252893">
    <property type="component" value="Unassembled WGS sequence"/>
</dbReference>
<dbReference type="GO" id="GO:0004519">
    <property type="term" value="F:endonuclease activity"/>
    <property type="evidence" value="ECO:0007669"/>
    <property type="project" value="UniProtKB-KW"/>
</dbReference>